<reference evidence="2" key="1">
    <citation type="journal article" date="2021" name="Nat. Commun.">
        <title>Genetic determinants of endophytism in the Arabidopsis root mycobiome.</title>
        <authorList>
            <person name="Mesny F."/>
            <person name="Miyauchi S."/>
            <person name="Thiergart T."/>
            <person name="Pickel B."/>
            <person name="Atanasova L."/>
            <person name="Karlsson M."/>
            <person name="Huettel B."/>
            <person name="Barry K.W."/>
            <person name="Haridas S."/>
            <person name="Chen C."/>
            <person name="Bauer D."/>
            <person name="Andreopoulos W."/>
            <person name="Pangilinan J."/>
            <person name="LaButti K."/>
            <person name="Riley R."/>
            <person name="Lipzen A."/>
            <person name="Clum A."/>
            <person name="Drula E."/>
            <person name="Henrissat B."/>
            <person name="Kohler A."/>
            <person name="Grigoriev I.V."/>
            <person name="Martin F.M."/>
            <person name="Hacquard S."/>
        </authorList>
    </citation>
    <scope>NUCLEOTIDE SEQUENCE</scope>
    <source>
        <strain evidence="2">MPI-CAGE-CH-0235</strain>
    </source>
</reference>
<gene>
    <name evidence="2" type="ORF">B0I35DRAFT_264027</name>
</gene>
<name>A0A8K0SPZ4_9HYPO</name>
<evidence type="ECO:0000313" key="2">
    <source>
        <dbReference type="EMBL" id="KAH7316820.1"/>
    </source>
</evidence>
<organism evidence="2 3">
    <name type="scientific">Stachybotrys elegans</name>
    <dbReference type="NCBI Taxonomy" id="80388"/>
    <lineage>
        <taxon>Eukaryota</taxon>
        <taxon>Fungi</taxon>
        <taxon>Dikarya</taxon>
        <taxon>Ascomycota</taxon>
        <taxon>Pezizomycotina</taxon>
        <taxon>Sordariomycetes</taxon>
        <taxon>Hypocreomycetidae</taxon>
        <taxon>Hypocreales</taxon>
        <taxon>Stachybotryaceae</taxon>
        <taxon>Stachybotrys</taxon>
    </lineage>
</organism>
<dbReference type="Proteomes" id="UP000813444">
    <property type="component" value="Unassembled WGS sequence"/>
</dbReference>
<sequence>MPSLLYSFAITASFLYSSKLVHSWTTPCQGRTKGTPEAIIAQPHGATISSSSPIRPPAVTRQPPDDIMARKRQPAAVNKNTSPAPRAPRRR</sequence>
<accession>A0A8K0SPZ4</accession>
<dbReference type="AlphaFoldDB" id="A0A8K0SPZ4"/>
<comment type="caution">
    <text evidence="2">The sequence shown here is derived from an EMBL/GenBank/DDBJ whole genome shotgun (WGS) entry which is preliminary data.</text>
</comment>
<evidence type="ECO:0000256" key="1">
    <source>
        <dbReference type="SAM" id="MobiDB-lite"/>
    </source>
</evidence>
<protein>
    <submittedName>
        <fullName evidence="2">Uncharacterized protein</fullName>
    </submittedName>
</protein>
<dbReference type="EMBL" id="JAGPNK010000008">
    <property type="protein sequence ID" value="KAH7316820.1"/>
    <property type="molecule type" value="Genomic_DNA"/>
</dbReference>
<feature type="region of interest" description="Disordered" evidence="1">
    <location>
        <begin position="41"/>
        <end position="91"/>
    </location>
</feature>
<evidence type="ECO:0000313" key="3">
    <source>
        <dbReference type="Proteomes" id="UP000813444"/>
    </source>
</evidence>
<keyword evidence="3" id="KW-1185">Reference proteome</keyword>
<proteinExistence type="predicted"/>